<evidence type="ECO:0000313" key="2">
    <source>
        <dbReference type="Proteomes" id="UP000226357"/>
    </source>
</evidence>
<dbReference type="AlphaFoldDB" id="A0AA44QER4"/>
<dbReference type="Proteomes" id="UP000226357">
    <property type="component" value="Unassembled WGS sequence"/>
</dbReference>
<proteinExistence type="predicted"/>
<comment type="caution">
    <text evidence="1">The sequence shown here is derived from an EMBL/GenBank/DDBJ whole genome shotgun (WGS) entry which is preliminary data.</text>
</comment>
<reference evidence="1 2" key="1">
    <citation type="submission" date="2017-09" db="EMBL/GenBank/DDBJ databases">
        <title>Large-scale bioinformatics analysis of Bacillus genomes uncovers conserved roles of natural products in bacterial physiology.</title>
        <authorList>
            <consortium name="Agbiome Team Llc"/>
            <person name="Bleich R.M."/>
            <person name="Grubbs K.J."/>
            <person name="Santa Maria K.C."/>
            <person name="Allen S.E."/>
            <person name="Farag S."/>
            <person name="Shank E.A."/>
            <person name="Bowers A."/>
        </authorList>
    </citation>
    <scope>NUCLEOTIDE SEQUENCE [LARGE SCALE GENOMIC DNA]</scope>
    <source>
        <strain evidence="1 2">AFS067272</strain>
    </source>
</reference>
<name>A0AA44QER4_BACCE</name>
<protein>
    <submittedName>
        <fullName evidence="1">Uncharacterized protein</fullName>
    </submittedName>
</protein>
<gene>
    <name evidence="1" type="ORF">COK38_00640</name>
</gene>
<accession>A0AA44QER4</accession>
<sequence length="59" mass="6959">MVDNLQLPRSQVLLFFLHMNHCYEKQKVTCTHFLYLFLLGMGQEEALTATMHGRMLYPV</sequence>
<dbReference type="EMBL" id="NVBO01000005">
    <property type="protein sequence ID" value="PFS08066.1"/>
    <property type="molecule type" value="Genomic_DNA"/>
</dbReference>
<evidence type="ECO:0000313" key="1">
    <source>
        <dbReference type="EMBL" id="PFS08066.1"/>
    </source>
</evidence>
<organism evidence="1 2">
    <name type="scientific">Bacillus cereus</name>
    <dbReference type="NCBI Taxonomy" id="1396"/>
    <lineage>
        <taxon>Bacteria</taxon>
        <taxon>Bacillati</taxon>
        <taxon>Bacillota</taxon>
        <taxon>Bacilli</taxon>
        <taxon>Bacillales</taxon>
        <taxon>Bacillaceae</taxon>
        <taxon>Bacillus</taxon>
        <taxon>Bacillus cereus group</taxon>
    </lineage>
</organism>